<dbReference type="EMBL" id="FMXP01000006">
    <property type="protein sequence ID" value="SDB10621.1"/>
    <property type="molecule type" value="Genomic_DNA"/>
</dbReference>
<keyword evidence="2 5" id="KW-0238">DNA-binding</keyword>
<evidence type="ECO:0000259" key="4">
    <source>
        <dbReference type="PROSITE" id="PS50995"/>
    </source>
</evidence>
<protein>
    <submittedName>
        <fullName evidence="5">DNA-binding transcriptional regulator, MarR family</fullName>
    </submittedName>
</protein>
<dbReference type="PANTHER" id="PTHR42756:SF1">
    <property type="entry name" value="TRANSCRIPTIONAL REPRESSOR OF EMRAB OPERON"/>
    <property type="match status" value="1"/>
</dbReference>
<dbReference type="Pfam" id="PF12802">
    <property type="entry name" value="MarR_2"/>
    <property type="match status" value="1"/>
</dbReference>
<dbReference type="InterPro" id="IPR023187">
    <property type="entry name" value="Tscrpt_reg_MarR-type_CS"/>
</dbReference>
<keyword evidence="6" id="KW-1185">Reference proteome</keyword>
<proteinExistence type="predicted"/>
<organism evidence="5 6">
    <name type="scientific">Streptococcus henryi</name>
    <dbReference type="NCBI Taxonomy" id="439219"/>
    <lineage>
        <taxon>Bacteria</taxon>
        <taxon>Bacillati</taxon>
        <taxon>Bacillota</taxon>
        <taxon>Bacilli</taxon>
        <taxon>Lactobacillales</taxon>
        <taxon>Streptococcaceae</taxon>
        <taxon>Streptococcus</taxon>
    </lineage>
</organism>
<sequence length="149" mass="17498">MENPIADLRNLLNQLEQVCDDMAKDKGIEHLAGPQGWALLYLNNRKEQETFVKDIEQEMKVSKSVASNLVKRMEKNGFIEVIPSKEDKRYKQIVLTVKGRDKISRLEDFHKEIRNSLFQNIAKEDFQQVLQWAEQLKANIITYKEKKHV</sequence>
<dbReference type="SUPFAM" id="SSF46785">
    <property type="entry name" value="Winged helix' DNA-binding domain"/>
    <property type="match status" value="1"/>
</dbReference>
<name>A0A1G6AQH1_9STRE</name>
<dbReference type="InterPro" id="IPR036388">
    <property type="entry name" value="WH-like_DNA-bd_sf"/>
</dbReference>
<dbReference type="GO" id="GO:0003677">
    <property type="term" value="F:DNA binding"/>
    <property type="evidence" value="ECO:0007669"/>
    <property type="project" value="UniProtKB-KW"/>
</dbReference>
<evidence type="ECO:0000256" key="1">
    <source>
        <dbReference type="ARBA" id="ARBA00023015"/>
    </source>
</evidence>
<dbReference type="eggNOG" id="COG1846">
    <property type="taxonomic scope" value="Bacteria"/>
</dbReference>
<keyword evidence="1" id="KW-0805">Transcription regulation</keyword>
<evidence type="ECO:0000313" key="5">
    <source>
        <dbReference type="EMBL" id="SDB10621.1"/>
    </source>
</evidence>
<dbReference type="Proteomes" id="UP000182508">
    <property type="component" value="Unassembled WGS sequence"/>
</dbReference>
<dbReference type="InterPro" id="IPR036390">
    <property type="entry name" value="WH_DNA-bd_sf"/>
</dbReference>
<dbReference type="PANTHER" id="PTHR42756">
    <property type="entry name" value="TRANSCRIPTIONAL REGULATOR, MARR"/>
    <property type="match status" value="1"/>
</dbReference>
<evidence type="ECO:0000256" key="2">
    <source>
        <dbReference type="ARBA" id="ARBA00023125"/>
    </source>
</evidence>
<feature type="domain" description="HTH marR-type" evidence="4">
    <location>
        <begin position="1"/>
        <end position="138"/>
    </location>
</feature>
<reference evidence="5 6" key="1">
    <citation type="submission" date="2016-10" db="EMBL/GenBank/DDBJ databases">
        <authorList>
            <person name="de Groot N.N."/>
        </authorList>
    </citation>
    <scope>NUCLEOTIDE SEQUENCE [LARGE SCALE GENOMIC DNA]</scope>
    <source>
        <strain evidence="5 6">A-4</strain>
    </source>
</reference>
<dbReference type="AlphaFoldDB" id="A0A1G6AQH1"/>
<dbReference type="Gene3D" id="1.10.10.10">
    <property type="entry name" value="Winged helix-like DNA-binding domain superfamily/Winged helix DNA-binding domain"/>
    <property type="match status" value="1"/>
</dbReference>
<dbReference type="STRING" id="439219.SAMN02910293_00546"/>
<dbReference type="GO" id="GO:0003700">
    <property type="term" value="F:DNA-binding transcription factor activity"/>
    <property type="evidence" value="ECO:0007669"/>
    <property type="project" value="InterPro"/>
</dbReference>
<keyword evidence="3" id="KW-0804">Transcription</keyword>
<gene>
    <name evidence="5" type="ORF">SAMN02910293_00546</name>
</gene>
<dbReference type="InterPro" id="IPR000835">
    <property type="entry name" value="HTH_MarR-typ"/>
</dbReference>
<dbReference type="PROSITE" id="PS50995">
    <property type="entry name" value="HTH_MARR_2"/>
    <property type="match status" value="1"/>
</dbReference>
<dbReference type="SMART" id="SM00347">
    <property type="entry name" value="HTH_MARR"/>
    <property type="match status" value="1"/>
</dbReference>
<accession>A0A1G6AQH1</accession>
<dbReference type="PROSITE" id="PS01117">
    <property type="entry name" value="HTH_MARR_1"/>
    <property type="match status" value="1"/>
</dbReference>
<evidence type="ECO:0000256" key="3">
    <source>
        <dbReference type="ARBA" id="ARBA00023163"/>
    </source>
</evidence>
<evidence type="ECO:0000313" key="6">
    <source>
        <dbReference type="Proteomes" id="UP000182508"/>
    </source>
</evidence>
<dbReference type="RefSeq" id="WP_074485369.1">
    <property type="nucleotide sequence ID" value="NZ_FMXP01000006.1"/>
</dbReference>